<gene>
    <name evidence="2" type="ORF">B0T22DRAFT_271105</name>
</gene>
<dbReference type="Proteomes" id="UP001270362">
    <property type="component" value="Unassembled WGS sequence"/>
</dbReference>
<feature type="compositionally biased region" description="Polar residues" evidence="1">
    <location>
        <begin position="57"/>
        <end position="78"/>
    </location>
</feature>
<sequence>MSGLEPLTAFGLACGVFQVIRFTGEVYKVYRSLVQTGKPGSTTGLDAEALDEDLEQQAGQASRPLTKQDNESLTTATDCKNTAMDLKAKIDRNSGSAPTVTKGSRLKSAVQAVKIISQRSQRKQLKAVEETLRHHQSTLETRLIFQVW</sequence>
<protein>
    <submittedName>
        <fullName evidence="2">Uncharacterized protein</fullName>
    </submittedName>
</protein>
<feature type="region of interest" description="Disordered" evidence="1">
    <location>
        <begin position="56"/>
        <end position="78"/>
    </location>
</feature>
<comment type="caution">
    <text evidence="2">The sequence shown here is derived from an EMBL/GenBank/DDBJ whole genome shotgun (WGS) entry which is preliminary data.</text>
</comment>
<name>A0AAE0X440_9PEZI</name>
<dbReference type="AlphaFoldDB" id="A0AAE0X440"/>
<reference evidence="2" key="2">
    <citation type="submission" date="2023-06" db="EMBL/GenBank/DDBJ databases">
        <authorList>
            <consortium name="Lawrence Berkeley National Laboratory"/>
            <person name="Haridas S."/>
            <person name="Hensen N."/>
            <person name="Bonometti L."/>
            <person name="Westerberg I."/>
            <person name="Brannstrom I.O."/>
            <person name="Guillou S."/>
            <person name="Cros-Aarteil S."/>
            <person name="Calhoun S."/>
            <person name="Kuo A."/>
            <person name="Mondo S."/>
            <person name="Pangilinan J."/>
            <person name="Riley R."/>
            <person name="Labutti K."/>
            <person name="Andreopoulos B."/>
            <person name="Lipzen A."/>
            <person name="Chen C."/>
            <person name="Yanf M."/>
            <person name="Daum C."/>
            <person name="Ng V."/>
            <person name="Clum A."/>
            <person name="Steindorff A."/>
            <person name="Ohm R."/>
            <person name="Martin F."/>
            <person name="Silar P."/>
            <person name="Natvig D."/>
            <person name="Lalanne C."/>
            <person name="Gautier V."/>
            <person name="Ament-Velasquez S.L."/>
            <person name="Kruys A."/>
            <person name="Hutchinson M.I."/>
            <person name="Powell A.J."/>
            <person name="Barry K."/>
            <person name="Miller A.N."/>
            <person name="Grigoriev I.V."/>
            <person name="Debuchy R."/>
            <person name="Gladieux P."/>
            <person name="Thoren M.H."/>
            <person name="Johannesson H."/>
        </authorList>
    </citation>
    <scope>NUCLEOTIDE SEQUENCE</scope>
    <source>
        <strain evidence="2">CBS 314.62</strain>
    </source>
</reference>
<reference evidence="2" key="1">
    <citation type="journal article" date="2023" name="Mol. Phylogenet. Evol.">
        <title>Genome-scale phylogeny and comparative genomics of the fungal order Sordariales.</title>
        <authorList>
            <person name="Hensen N."/>
            <person name="Bonometti L."/>
            <person name="Westerberg I."/>
            <person name="Brannstrom I.O."/>
            <person name="Guillou S."/>
            <person name="Cros-Aarteil S."/>
            <person name="Calhoun S."/>
            <person name="Haridas S."/>
            <person name="Kuo A."/>
            <person name="Mondo S."/>
            <person name="Pangilinan J."/>
            <person name="Riley R."/>
            <person name="LaButti K."/>
            <person name="Andreopoulos B."/>
            <person name="Lipzen A."/>
            <person name="Chen C."/>
            <person name="Yan M."/>
            <person name="Daum C."/>
            <person name="Ng V."/>
            <person name="Clum A."/>
            <person name="Steindorff A."/>
            <person name="Ohm R.A."/>
            <person name="Martin F."/>
            <person name="Silar P."/>
            <person name="Natvig D.O."/>
            <person name="Lalanne C."/>
            <person name="Gautier V."/>
            <person name="Ament-Velasquez S.L."/>
            <person name="Kruys A."/>
            <person name="Hutchinson M.I."/>
            <person name="Powell A.J."/>
            <person name="Barry K."/>
            <person name="Miller A.N."/>
            <person name="Grigoriev I.V."/>
            <person name="Debuchy R."/>
            <person name="Gladieux P."/>
            <person name="Hiltunen Thoren M."/>
            <person name="Johannesson H."/>
        </authorList>
    </citation>
    <scope>NUCLEOTIDE SEQUENCE</scope>
    <source>
        <strain evidence="2">CBS 314.62</strain>
    </source>
</reference>
<dbReference type="EMBL" id="JAULSO010000004">
    <property type="protein sequence ID" value="KAK3684167.1"/>
    <property type="molecule type" value="Genomic_DNA"/>
</dbReference>
<evidence type="ECO:0000256" key="1">
    <source>
        <dbReference type="SAM" id="MobiDB-lite"/>
    </source>
</evidence>
<evidence type="ECO:0000313" key="2">
    <source>
        <dbReference type="EMBL" id="KAK3684167.1"/>
    </source>
</evidence>
<evidence type="ECO:0000313" key="3">
    <source>
        <dbReference type="Proteomes" id="UP001270362"/>
    </source>
</evidence>
<proteinExistence type="predicted"/>
<organism evidence="2 3">
    <name type="scientific">Podospora appendiculata</name>
    <dbReference type="NCBI Taxonomy" id="314037"/>
    <lineage>
        <taxon>Eukaryota</taxon>
        <taxon>Fungi</taxon>
        <taxon>Dikarya</taxon>
        <taxon>Ascomycota</taxon>
        <taxon>Pezizomycotina</taxon>
        <taxon>Sordariomycetes</taxon>
        <taxon>Sordariomycetidae</taxon>
        <taxon>Sordariales</taxon>
        <taxon>Podosporaceae</taxon>
        <taxon>Podospora</taxon>
    </lineage>
</organism>
<accession>A0AAE0X440</accession>
<keyword evidence="3" id="KW-1185">Reference proteome</keyword>